<dbReference type="PANTHER" id="PTHR15549:SF30">
    <property type="entry name" value="MID2 DOMAIN-CONTAINING PROTEIN"/>
    <property type="match status" value="1"/>
</dbReference>
<keyword evidence="7" id="KW-0732">Signal</keyword>
<feature type="transmembrane region" description="Helical" evidence="6">
    <location>
        <begin position="193"/>
        <end position="217"/>
    </location>
</feature>
<dbReference type="STRING" id="933852.A0A0C2W3T8"/>
<gene>
    <name evidence="8" type="ORF">M408DRAFT_333654</name>
</gene>
<evidence type="ECO:0000256" key="5">
    <source>
        <dbReference type="SAM" id="MobiDB-lite"/>
    </source>
</evidence>
<keyword evidence="2 6" id="KW-0812">Transmembrane</keyword>
<dbReference type="PANTHER" id="PTHR15549">
    <property type="entry name" value="PAIRED IMMUNOGLOBULIN-LIKE TYPE 2 RECEPTOR"/>
    <property type="match status" value="1"/>
</dbReference>
<evidence type="ECO:0000313" key="9">
    <source>
        <dbReference type="Proteomes" id="UP000054097"/>
    </source>
</evidence>
<accession>A0A0C2W3T8</accession>
<proteinExistence type="predicted"/>
<keyword evidence="9" id="KW-1185">Reference proteome</keyword>
<evidence type="ECO:0000313" key="8">
    <source>
        <dbReference type="EMBL" id="KIM21103.1"/>
    </source>
</evidence>
<dbReference type="OrthoDB" id="3262569at2759"/>
<evidence type="ECO:0000256" key="7">
    <source>
        <dbReference type="SAM" id="SignalP"/>
    </source>
</evidence>
<feature type="signal peptide" evidence="7">
    <location>
        <begin position="1"/>
        <end position="17"/>
    </location>
</feature>
<comment type="subcellular location">
    <subcellularLocation>
        <location evidence="1">Membrane</location>
        <topology evidence="1">Single-pass membrane protein</topology>
    </subcellularLocation>
</comment>
<feature type="compositionally biased region" description="Gly residues" evidence="5">
    <location>
        <begin position="445"/>
        <end position="454"/>
    </location>
</feature>
<feature type="compositionally biased region" description="Low complexity" evidence="5">
    <location>
        <begin position="69"/>
        <end position="136"/>
    </location>
</feature>
<evidence type="ECO:0000256" key="3">
    <source>
        <dbReference type="ARBA" id="ARBA00022989"/>
    </source>
</evidence>
<feature type="compositionally biased region" description="Gly residues" evidence="5">
    <location>
        <begin position="401"/>
        <end position="415"/>
    </location>
</feature>
<evidence type="ECO:0000256" key="1">
    <source>
        <dbReference type="ARBA" id="ARBA00004167"/>
    </source>
</evidence>
<name>A0A0C2W3T8_SERVB</name>
<sequence length="454" mass="46914">MKSFVALAILLASAVAAQHHAPLGMRNHRRTFNNDALERREEMNYRRAPLPQRSNPLDINIPGPDPTESESSSVSQSTSTTSESTSSSTTPRQQDPTPDPPSSSSTTTSTSTTTTPSQTSTTSTSTSTSASSTSTSAGGGLNVVSRTSQDSYAGISYTPGRSASVRTSTSGSSEETGATSDSSTGGDFASNKAAVAATATVAALVALGALVFIAFWWKKKSKRNDLNEDMWDGASMKEFSDPTLGVGHRGSISAPPPAMRNVDLESEMGMGGGALARSNTKVLPSQQQAVALARSRSTLQRENVYEEEPDVLLAMPPVAHYERPRDSAYDIVPAAPPAAAGPSGGAYGYSNAYASGSGSAGGLQPPSRKGDHTSFGSGLGNDPFAGTGFVDASRESTFGPGQAGRGAGYGAGAQVGGHQPMMDQGQWSQQQYNPYTGYSQHSPQGYGGGYGYAS</sequence>
<dbReference type="Proteomes" id="UP000054097">
    <property type="component" value="Unassembled WGS sequence"/>
</dbReference>
<reference evidence="8 9" key="1">
    <citation type="submission" date="2014-04" db="EMBL/GenBank/DDBJ databases">
        <authorList>
            <consortium name="DOE Joint Genome Institute"/>
            <person name="Kuo A."/>
            <person name="Zuccaro A."/>
            <person name="Kohler A."/>
            <person name="Nagy L.G."/>
            <person name="Floudas D."/>
            <person name="Copeland A."/>
            <person name="Barry K.W."/>
            <person name="Cichocki N."/>
            <person name="Veneault-Fourrey C."/>
            <person name="LaButti K."/>
            <person name="Lindquist E.A."/>
            <person name="Lipzen A."/>
            <person name="Lundell T."/>
            <person name="Morin E."/>
            <person name="Murat C."/>
            <person name="Sun H."/>
            <person name="Tunlid A."/>
            <person name="Henrissat B."/>
            <person name="Grigoriev I.V."/>
            <person name="Hibbett D.S."/>
            <person name="Martin F."/>
            <person name="Nordberg H.P."/>
            <person name="Cantor M.N."/>
            <person name="Hua S.X."/>
        </authorList>
    </citation>
    <scope>NUCLEOTIDE SEQUENCE [LARGE SCALE GENOMIC DNA]</scope>
    <source>
        <strain evidence="8 9">MAFF 305830</strain>
    </source>
</reference>
<feature type="compositionally biased region" description="Polar residues" evidence="5">
    <location>
        <begin position="425"/>
        <end position="443"/>
    </location>
</feature>
<organism evidence="8 9">
    <name type="scientific">Serendipita vermifera MAFF 305830</name>
    <dbReference type="NCBI Taxonomy" id="933852"/>
    <lineage>
        <taxon>Eukaryota</taxon>
        <taxon>Fungi</taxon>
        <taxon>Dikarya</taxon>
        <taxon>Basidiomycota</taxon>
        <taxon>Agaricomycotina</taxon>
        <taxon>Agaricomycetes</taxon>
        <taxon>Sebacinales</taxon>
        <taxon>Serendipitaceae</taxon>
        <taxon>Serendipita</taxon>
    </lineage>
</organism>
<dbReference type="InterPro" id="IPR051694">
    <property type="entry name" value="Immunoregulatory_rcpt-like"/>
</dbReference>
<dbReference type="GO" id="GO:0071944">
    <property type="term" value="C:cell periphery"/>
    <property type="evidence" value="ECO:0007669"/>
    <property type="project" value="UniProtKB-ARBA"/>
</dbReference>
<feature type="region of interest" description="Disordered" evidence="5">
    <location>
        <begin position="45"/>
        <end position="187"/>
    </location>
</feature>
<feature type="region of interest" description="Disordered" evidence="5">
    <location>
        <begin position="356"/>
        <end position="454"/>
    </location>
</feature>
<feature type="compositionally biased region" description="Low complexity" evidence="5">
    <location>
        <begin position="160"/>
        <end position="187"/>
    </location>
</feature>
<keyword evidence="4 6" id="KW-0472">Membrane</keyword>
<dbReference type="GO" id="GO:0016020">
    <property type="term" value="C:membrane"/>
    <property type="evidence" value="ECO:0007669"/>
    <property type="project" value="UniProtKB-SubCell"/>
</dbReference>
<protein>
    <submittedName>
        <fullName evidence="8">Uncharacterized protein</fullName>
    </submittedName>
</protein>
<evidence type="ECO:0000256" key="2">
    <source>
        <dbReference type="ARBA" id="ARBA00022692"/>
    </source>
</evidence>
<feature type="chain" id="PRO_5002157922" evidence="7">
    <location>
        <begin position="18"/>
        <end position="454"/>
    </location>
</feature>
<reference evidence="9" key="2">
    <citation type="submission" date="2015-01" db="EMBL/GenBank/DDBJ databases">
        <title>Evolutionary Origins and Diversification of the Mycorrhizal Mutualists.</title>
        <authorList>
            <consortium name="DOE Joint Genome Institute"/>
            <consortium name="Mycorrhizal Genomics Consortium"/>
            <person name="Kohler A."/>
            <person name="Kuo A."/>
            <person name="Nagy L.G."/>
            <person name="Floudas D."/>
            <person name="Copeland A."/>
            <person name="Barry K.W."/>
            <person name="Cichocki N."/>
            <person name="Veneault-Fourrey C."/>
            <person name="LaButti K."/>
            <person name="Lindquist E.A."/>
            <person name="Lipzen A."/>
            <person name="Lundell T."/>
            <person name="Morin E."/>
            <person name="Murat C."/>
            <person name="Riley R."/>
            <person name="Ohm R."/>
            <person name="Sun H."/>
            <person name="Tunlid A."/>
            <person name="Henrissat B."/>
            <person name="Grigoriev I.V."/>
            <person name="Hibbett D.S."/>
            <person name="Martin F."/>
        </authorList>
    </citation>
    <scope>NUCLEOTIDE SEQUENCE [LARGE SCALE GENOMIC DNA]</scope>
    <source>
        <strain evidence="9">MAFF 305830</strain>
    </source>
</reference>
<keyword evidence="3 6" id="KW-1133">Transmembrane helix</keyword>
<evidence type="ECO:0000256" key="6">
    <source>
        <dbReference type="SAM" id="Phobius"/>
    </source>
</evidence>
<dbReference type="AlphaFoldDB" id="A0A0C2W3T8"/>
<dbReference type="EMBL" id="KN824393">
    <property type="protein sequence ID" value="KIM21103.1"/>
    <property type="molecule type" value="Genomic_DNA"/>
</dbReference>
<dbReference type="HOGENOM" id="CLU_602906_0_0_1"/>
<evidence type="ECO:0000256" key="4">
    <source>
        <dbReference type="ARBA" id="ARBA00023136"/>
    </source>
</evidence>